<accession>A0A558H8J8</accession>
<protein>
    <recommendedName>
        <fullName evidence="3">Nucleotidyl transferase AbiEii/AbiGii toxin family protein</fullName>
    </recommendedName>
</protein>
<dbReference type="AlphaFoldDB" id="A0A558H8J8"/>
<proteinExistence type="predicted"/>
<organism evidence="1 2">
    <name type="scientific">Paenarthrobacter nitroguajacolicus</name>
    <name type="common">Arthrobacter nitroguajacolicus</name>
    <dbReference type="NCBI Taxonomy" id="211146"/>
    <lineage>
        <taxon>Bacteria</taxon>
        <taxon>Bacillati</taxon>
        <taxon>Actinomycetota</taxon>
        <taxon>Actinomycetes</taxon>
        <taxon>Micrococcales</taxon>
        <taxon>Micrococcaceae</taxon>
        <taxon>Paenarthrobacter</taxon>
    </lineage>
</organism>
<evidence type="ECO:0000313" key="1">
    <source>
        <dbReference type="EMBL" id="TVU65465.1"/>
    </source>
</evidence>
<dbReference type="EMBL" id="VNFK01000003">
    <property type="protein sequence ID" value="TVU65465.1"/>
    <property type="molecule type" value="Genomic_DNA"/>
</dbReference>
<name>A0A558H8J8_PAENT</name>
<comment type="caution">
    <text evidence="1">The sequence shown here is derived from an EMBL/GenBank/DDBJ whole genome shotgun (WGS) entry which is preliminary data.</text>
</comment>
<dbReference type="RefSeq" id="WP_144648532.1">
    <property type="nucleotide sequence ID" value="NZ_VNFK01000003.1"/>
</dbReference>
<evidence type="ECO:0008006" key="3">
    <source>
        <dbReference type="Google" id="ProtNLM"/>
    </source>
</evidence>
<evidence type="ECO:0000313" key="2">
    <source>
        <dbReference type="Proteomes" id="UP000316500"/>
    </source>
</evidence>
<reference evidence="1 2" key="1">
    <citation type="submission" date="2019-07" db="EMBL/GenBank/DDBJ databases">
        <title>Diversity of Bacteria from Kongsfjorden, Arctic.</title>
        <authorList>
            <person name="Yu Y."/>
        </authorList>
    </citation>
    <scope>NUCLEOTIDE SEQUENCE [LARGE SCALE GENOMIC DNA]</scope>
    <source>
        <strain evidence="1 2">SM1928</strain>
    </source>
</reference>
<dbReference type="Proteomes" id="UP000316500">
    <property type="component" value="Unassembled WGS sequence"/>
</dbReference>
<gene>
    <name evidence="1" type="ORF">FQP90_04465</name>
</gene>
<dbReference type="OrthoDB" id="5175769at2"/>
<sequence>MAEAELDVVAEAADDPETWDVAVPLGGWGTPWPQCVELARALPSTQWTLVGGLMVQLHAAAAGLAVSRPTADVDIVLHIETGAATTAAVSAVLNGLGYTLEKSISHDAPAHRFLRGKQQIDVMVADHLAPAKIPTLGGRRPFQVSGGTQALQRTVNCRMTVDDDEPVLISVPNALGALVLKGAAYREDSRDRDRHLDDAAVLCATIRTPLVTATQMKGSDKSRIRSLHKELADPGHRSWQLLDPVDRTPAMDALRILAANHSLPPANRLKSGRQRRGTAV</sequence>